<protein>
    <recommendedName>
        <fullName evidence="2">DUF3848 domain-containing protein</fullName>
    </recommendedName>
</protein>
<evidence type="ECO:0000313" key="1">
    <source>
        <dbReference type="EMBL" id="MPM08736.1"/>
    </source>
</evidence>
<dbReference type="EMBL" id="VSSQ01001484">
    <property type="protein sequence ID" value="MPM08736.1"/>
    <property type="molecule type" value="Genomic_DNA"/>
</dbReference>
<evidence type="ECO:0008006" key="2">
    <source>
        <dbReference type="Google" id="ProtNLM"/>
    </source>
</evidence>
<accession>A0A644WXV8</accession>
<proteinExistence type="predicted"/>
<gene>
    <name evidence="1" type="ORF">SDC9_55050</name>
</gene>
<sequence>MEDLNAKFQEKVKDDYMTYIAELMTKDKEELIRLCDEISAVRKIYKALKYDVPMENHQLEYLLRFKHPLMVLKDQCLITENDLSYALETLINDICDKRDIEQDYQMEDDLLESKQEGVQMC</sequence>
<organism evidence="1">
    <name type="scientific">bioreactor metagenome</name>
    <dbReference type="NCBI Taxonomy" id="1076179"/>
    <lineage>
        <taxon>unclassified sequences</taxon>
        <taxon>metagenomes</taxon>
        <taxon>ecological metagenomes</taxon>
    </lineage>
</organism>
<reference evidence="1" key="1">
    <citation type="submission" date="2019-08" db="EMBL/GenBank/DDBJ databases">
        <authorList>
            <person name="Kucharzyk K."/>
            <person name="Murdoch R.W."/>
            <person name="Higgins S."/>
            <person name="Loffler F."/>
        </authorList>
    </citation>
    <scope>NUCLEOTIDE SEQUENCE</scope>
</reference>
<dbReference type="AlphaFoldDB" id="A0A644WXV8"/>
<name>A0A644WXV8_9ZZZZ</name>
<comment type="caution">
    <text evidence="1">The sequence shown here is derived from an EMBL/GenBank/DDBJ whole genome shotgun (WGS) entry which is preliminary data.</text>
</comment>